<keyword evidence="6" id="KW-0378">Hydrolase</keyword>
<dbReference type="Pfam" id="PF01694">
    <property type="entry name" value="Rhomboid"/>
    <property type="match status" value="1"/>
</dbReference>
<dbReference type="InterPro" id="IPR022764">
    <property type="entry name" value="Peptidase_S54_rhomboid_dom"/>
</dbReference>
<name>A0AAD7VMA3_QUISA</name>
<evidence type="ECO:0000256" key="2">
    <source>
        <dbReference type="ARBA" id="ARBA00009045"/>
    </source>
</evidence>
<comment type="caution">
    <text evidence="6">Lacks conserved residue(s) required for the propagation of feature annotation.</text>
</comment>
<dbReference type="GO" id="GO:0016020">
    <property type="term" value="C:membrane"/>
    <property type="evidence" value="ECO:0007669"/>
    <property type="project" value="UniProtKB-SubCell"/>
</dbReference>
<comment type="similarity">
    <text evidence="2 6">Belongs to the peptidase S54 family.</text>
</comment>
<keyword evidence="6" id="KW-0645">Protease</keyword>
<dbReference type="EC" id="3.4.21.105" evidence="6"/>
<evidence type="ECO:0000256" key="6">
    <source>
        <dbReference type="RuleBase" id="RU362115"/>
    </source>
</evidence>
<feature type="transmembrane region" description="Helical" evidence="6">
    <location>
        <begin position="61"/>
        <end position="83"/>
    </location>
</feature>
<keyword evidence="4 6" id="KW-1133">Transmembrane helix</keyword>
<dbReference type="EMBL" id="JARAOO010000001">
    <property type="protein sequence ID" value="KAJ7980845.1"/>
    <property type="molecule type" value="Genomic_DNA"/>
</dbReference>
<comment type="subcellular location">
    <subcellularLocation>
        <location evidence="1 6">Membrane</location>
        <topology evidence="1 6">Multi-pass membrane protein</topology>
    </subcellularLocation>
</comment>
<dbReference type="GO" id="GO:0004252">
    <property type="term" value="F:serine-type endopeptidase activity"/>
    <property type="evidence" value="ECO:0007669"/>
    <property type="project" value="InterPro"/>
</dbReference>
<evidence type="ECO:0000256" key="3">
    <source>
        <dbReference type="ARBA" id="ARBA00022692"/>
    </source>
</evidence>
<feature type="transmembrane region" description="Helical" evidence="6">
    <location>
        <begin position="178"/>
        <end position="199"/>
    </location>
</feature>
<accession>A0AAD7VMA3</accession>
<keyword evidence="10" id="KW-1185">Reference proteome</keyword>
<comment type="catalytic activity">
    <reaction evidence="6">
        <text>Cleaves type-1 transmembrane domains using a catalytic dyad composed of serine and histidine that are contributed by different transmembrane domains.</text>
        <dbReference type="EC" id="3.4.21.105"/>
    </reaction>
</comment>
<dbReference type="Gene3D" id="1.20.1540.10">
    <property type="entry name" value="Rhomboid-like"/>
    <property type="match status" value="1"/>
</dbReference>
<dbReference type="SUPFAM" id="SSF144091">
    <property type="entry name" value="Rhomboid-like"/>
    <property type="match status" value="1"/>
</dbReference>
<evidence type="ECO:0000256" key="4">
    <source>
        <dbReference type="ARBA" id="ARBA00022989"/>
    </source>
</evidence>
<proteinExistence type="inferred from homology"/>
<reference evidence="9 10" key="1">
    <citation type="journal article" date="2023" name="Science">
        <title>Elucidation of the pathway for biosynthesis of saponin adjuvants from the soapbark tree.</title>
        <authorList>
            <person name="Reed J."/>
            <person name="Orme A."/>
            <person name="El-Demerdash A."/>
            <person name="Owen C."/>
            <person name="Martin L.B.B."/>
            <person name="Misra R.C."/>
            <person name="Kikuchi S."/>
            <person name="Rejzek M."/>
            <person name="Martin A.C."/>
            <person name="Harkess A."/>
            <person name="Leebens-Mack J."/>
            <person name="Louveau T."/>
            <person name="Stephenson M.J."/>
            <person name="Osbourn A."/>
        </authorList>
    </citation>
    <scope>NUCLEOTIDE SEQUENCE [LARGE SCALE GENOMIC DNA]</scope>
    <source>
        <strain evidence="9">S10</strain>
    </source>
</reference>
<keyword evidence="5 6" id="KW-0472">Membrane</keyword>
<feature type="transmembrane region" description="Helical" evidence="6">
    <location>
        <begin position="145"/>
        <end position="166"/>
    </location>
</feature>
<dbReference type="InterPro" id="IPR002610">
    <property type="entry name" value="Peptidase_S54_rhomboid-like"/>
</dbReference>
<dbReference type="AlphaFoldDB" id="A0AAD7VMA3"/>
<dbReference type="PANTHER" id="PTHR22936:SF77">
    <property type="entry name" value="RHOMBOID-LIKE PROTEIN 1"/>
    <property type="match status" value="1"/>
</dbReference>
<organism evidence="9 10">
    <name type="scientific">Quillaja saponaria</name>
    <name type="common">Soap bark tree</name>
    <dbReference type="NCBI Taxonomy" id="32244"/>
    <lineage>
        <taxon>Eukaryota</taxon>
        <taxon>Viridiplantae</taxon>
        <taxon>Streptophyta</taxon>
        <taxon>Embryophyta</taxon>
        <taxon>Tracheophyta</taxon>
        <taxon>Spermatophyta</taxon>
        <taxon>Magnoliopsida</taxon>
        <taxon>eudicotyledons</taxon>
        <taxon>Gunneridae</taxon>
        <taxon>Pentapetalae</taxon>
        <taxon>rosids</taxon>
        <taxon>fabids</taxon>
        <taxon>Fabales</taxon>
        <taxon>Quillajaceae</taxon>
        <taxon>Quillaja</taxon>
    </lineage>
</organism>
<dbReference type="Proteomes" id="UP001163823">
    <property type="component" value="Chromosome 1"/>
</dbReference>
<evidence type="ECO:0000256" key="5">
    <source>
        <dbReference type="ARBA" id="ARBA00023136"/>
    </source>
</evidence>
<dbReference type="InterPro" id="IPR035952">
    <property type="entry name" value="Rhomboid-like_sf"/>
</dbReference>
<sequence length="230" mass="25746">MMGRDPSPPDVEISVHPRTGDNVVHPAGGITPPPGARRLPPSSTPVSVNPPMGEFRPFKRWFPWLVPSFVVANIVLFIIAMYVNNCPKNSAGSSCVVKFLGRFSFQPLKENPLFGPSATTLEKMGALVVDKVVHQHQGWRLISCIWLHAGVIHVLANMLSLVFIGIRLEQEFGFVRIGLLYVISGLGGSLLSALFIQSWNLCWCLWCTFWLTRWHAVRTHNQLDEYMQIS</sequence>
<evidence type="ECO:0000256" key="7">
    <source>
        <dbReference type="SAM" id="MobiDB-lite"/>
    </source>
</evidence>
<keyword evidence="6" id="KW-0720">Serine protease</keyword>
<keyword evidence="3 6" id="KW-0812">Transmembrane</keyword>
<evidence type="ECO:0000256" key="1">
    <source>
        <dbReference type="ARBA" id="ARBA00004141"/>
    </source>
</evidence>
<comment type="function">
    <text evidence="6">Serine protease involved in intramembrane proteolysis.</text>
</comment>
<evidence type="ECO:0000313" key="10">
    <source>
        <dbReference type="Proteomes" id="UP001163823"/>
    </source>
</evidence>
<evidence type="ECO:0000259" key="8">
    <source>
        <dbReference type="Pfam" id="PF01694"/>
    </source>
</evidence>
<comment type="caution">
    <text evidence="9">The sequence shown here is derived from an EMBL/GenBank/DDBJ whole genome shotgun (WGS) entry which is preliminary data.</text>
</comment>
<feature type="region of interest" description="Disordered" evidence="7">
    <location>
        <begin position="1"/>
        <end position="46"/>
    </location>
</feature>
<feature type="domain" description="Peptidase S54 rhomboid" evidence="8">
    <location>
        <begin position="136"/>
        <end position="197"/>
    </location>
</feature>
<dbReference type="KEGG" id="qsa:O6P43_000199"/>
<dbReference type="GO" id="GO:0006508">
    <property type="term" value="P:proteolysis"/>
    <property type="evidence" value="ECO:0007669"/>
    <property type="project" value="UniProtKB-KW"/>
</dbReference>
<evidence type="ECO:0000313" key="9">
    <source>
        <dbReference type="EMBL" id="KAJ7980845.1"/>
    </source>
</evidence>
<protein>
    <recommendedName>
        <fullName evidence="6">RHOMBOID-like protein</fullName>
        <ecNumber evidence="6">3.4.21.105</ecNumber>
    </recommendedName>
</protein>
<gene>
    <name evidence="9" type="ORF">O6P43_000199</name>
</gene>
<dbReference type="PANTHER" id="PTHR22936">
    <property type="entry name" value="RHOMBOID-RELATED"/>
    <property type="match status" value="1"/>
</dbReference>